<protein>
    <submittedName>
        <fullName evidence="2">Uncharacterized protein</fullName>
    </submittedName>
</protein>
<dbReference type="EMBL" id="ML993941">
    <property type="protein sequence ID" value="KAF2202299.1"/>
    <property type="molecule type" value="Genomic_DNA"/>
</dbReference>
<reference evidence="2" key="1">
    <citation type="journal article" date="2020" name="Stud. Mycol.">
        <title>101 Dothideomycetes genomes: a test case for predicting lifestyles and emergence of pathogens.</title>
        <authorList>
            <person name="Haridas S."/>
            <person name="Albert R."/>
            <person name="Binder M."/>
            <person name="Bloem J."/>
            <person name="Labutti K."/>
            <person name="Salamov A."/>
            <person name="Andreopoulos B."/>
            <person name="Baker S."/>
            <person name="Barry K."/>
            <person name="Bills G."/>
            <person name="Bluhm B."/>
            <person name="Cannon C."/>
            <person name="Castanera R."/>
            <person name="Culley D."/>
            <person name="Daum C."/>
            <person name="Ezra D."/>
            <person name="Gonzalez J."/>
            <person name="Henrissat B."/>
            <person name="Kuo A."/>
            <person name="Liang C."/>
            <person name="Lipzen A."/>
            <person name="Lutzoni F."/>
            <person name="Magnuson J."/>
            <person name="Mondo S."/>
            <person name="Nolan M."/>
            <person name="Ohm R."/>
            <person name="Pangilinan J."/>
            <person name="Park H.-J."/>
            <person name="Ramirez L."/>
            <person name="Alfaro M."/>
            <person name="Sun H."/>
            <person name="Tritt A."/>
            <person name="Yoshinaga Y."/>
            <person name="Zwiers L.-H."/>
            <person name="Turgeon B."/>
            <person name="Goodwin S."/>
            <person name="Spatafora J."/>
            <person name="Crous P."/>
            <person name="Grigoriev I."/>
        </authorList>
    </citation>
    <scope>NUCLEOTIDE SEQUENCE</scope>
    <source>
        <strain evidence="2">ATCC 74209</strain>
    </source>
</reference>
<feature type="non-terminal residue" evidence="2">
    <location>
        <position position="135"/>
    </location>
</feature>
<comment type="caution">
    <text evidence="2">The sequence shown here is derived from an EMBL/GenBank/DDBJ whole genome shotgun (WGS) entry which is preliminary data.</text>
</comment>
<sequence length="135" mass="15361">MSEETPSLSQASLTGQAAIENNKDKAPVLPRTRSNAATNSGGKRGDTQNNTGYEPRVEDDENFPNVPMSYLEQIAYQNLEGVKGLYEQGFIFEFTKALPVFLNHFDIKYKKDDFRKKYQHNQPLEHELALYTGQE</sequence>
<feature type="compositionally biased region" description="Polar residues" evidence="1">
    <location>
        <begin position="32"/>
        <end position="52"/>
    </location>
</feature>
<organism evidence="2 3">
    <name type="scientific">Delitschia confertaspora ATCC 74209</name>
    <dbReference type="NCBI Taxonomy" id="1513339"/>
    <lineage>
        <taxon>Eukaryota</taxon>
        <taxon>Fungi</taxon>
        <taxon>Dikarya</taxon>
        <taxon>Ascomycota</taxon>
        <taxon>Pezizomycotina</taxon>
        <taxon>Dothideomycetes</taxon>
        <taxon>Pleosporomycetidae</taxon>
        <taxon>Pleosporales</taxon>
        <taxon>Delitschiaceae</taxon>
        <taxon>Delitschia</taxon>
    </lineage>
</organism>
<evidence type="ECO:0000313" key="3">
    <source>
        <dbReference type="Proteomes" id="UP000799536"/>
    </source>
</evidence>
<evidence type="ECO:0000256" key="1">
    <source>
        <dbReference type="SAM" id="MobiDB-lite"/>
    </source>
</evidence>
<accession>A0A9P4MQW9</accession>
<evidence type="ECO:0000313" key="2">
    <source>
        <dbReference type="EMBL" id="KAF2202299.1"/>
    </source>
</evidence>
<keyword evidence="3" id="KW-1185">Reference proteome</keyword>
<dbReference type="Proteomes" id="UP000799536">
    <property type="component" value="Unassembled WGS sequence"/>
</dbReference>
<feature type="region of interest" description="Disordered" evidence="1">
    <location>
        <begin position="1"/>
        <end position="64"/>
    </location>
</feature>
<name>A0A9P4MQW9_9PLEO</name>
<feature type="compositionally biased region" description="Polar residues" evidence="1">
    <location>
        <begin position="1"/>
        <end position="15"/>
    </location>
</feature>
<proteinExistence type="predicted"/>
<dbReference type="AlphaFoldDB" id="A0A9P4MQW9"/>
<gene>
    <name evidence="2" type="ORF">GQ43DRAFT_439801</name>
</gene>